<evidence type="ECO:0008006" key="6">
    <source>
        <dbReference type="Google" id="ProtNLM"/>
    </source>
</evidence>
<keyword evidence="5" id="KW-1185">Reference proteome</keyword>
<dbReference type="GO" id="GO:0016491">
    <property type="term" value="F:oxidoreductase activity"/>
    <property type="evidence" value="ECO:0007669"/>
    <property type="project" value="UniProtKB-KW"/>
</dbReference>
<dbReference type="InterPro" id="IPR002347">
    <property type="entry name" value="SDR_fam"/>
</dbReference>
<keyword evidence="2" id="KW-0521">NADP</keyword>
<evidence type="ECO:0000256" key="1">
    <source>
        <dbReference type="ARBA" id="ARBA00006484"/>
    </source>
</evidence>
<dbReference type="Gene3D" id="3.40.50.720">
    <property type="entry name" value="NAD(P)-binding Rossmann-like Domain"/>
    <property type="match status" value="1"/>
</dbReference>
<dbReference type="InterPro" id="IPR036291">
    <property type="entry name" value="NAD(P)-bd_dom_sf"/>
</dbReference>
<proteinExistence type="inferred from homology"/>
<sequence length="312" mass="34606">MAKFRWTTLWPAAAPLTEANLPDQDGKVFIVTGASGGLGKHLATILYQRNAKVYLAARAVEKTAAVMDEIRAAHPTSTGTLVFLRLQLDDLSTIKASAAEFLSKETRLDVLWNNAGVMVPPSGSKTVQGYELQYGTNCLGTMLFTSCLRDILVATAKTAPKNSVRVIWVSSSAADGAPSPPIDYTNMDYQRDENRWVKYCRSKAGNGLHAAEFARRTEGSGVLSFALNPGNYMTDLQRSNSWLMRQFISLFTWPPINGAYTELFAGLDTSIDEKTTWVVPFGKVEDSREDLMDPKLGEEFWQWSEEQIKPYV</sequence>
<comment type="caution">
    <text evidence="4">The sequence shown here is derived from an EMBL/GenBank/DDBJ whole genome shotgun (WGS) entry which is preliminary data.</text>
</comment>
<name>A0A9P8VAA0_9PEZI</name>
<protein>
    <recommendedName>
        <fullName evidence="6">Short-chain dehydrogenase</fullName>
    </recommendedName>
</protein>
<evidence type="ECO:0000256" key="3">
    <source>
        <dbReference type="ARBA" id="ARBA00023002"/>
    </source>
</evidence>
<comment type="similarity">
    <text evidence="1">Belongs to the short-chain dehydrogenases/reductases (SDR) family.</text>
</comment>
<dbReference type="Proteomes" id="UP000770015">
    <property type="component" value="Unassembled WGS sequence"/>
</dbReference>
<reference evidence="4" key="1">
    <citation type="journal article" date="2021" name="Nat. Commun.">
        <title>Genetic determinants of endophytism in the Arabidopsis root mycobiome.</title>
        <authorList>
            <person name="Mesny F."/>
            <person name="Miyauchi S."/>
            <person name="Thiergart T."/>
            <person name="Pickel B."/>
            <person name="Atanasova L."/>
            <person name="Karlsson M."/>
            <person name="Huettel B."/>
            <person name="Barry K.W."/>
            <person name="Haridas S."/>
            <person name="Chen C."/>
            <person name="Bauer D."/>
            <person name="Andreopoulos W."/>
            <person name="Pangilinan J."/>
            <person name="LaButti K."/>
            <person name="Riley R."/>
            <person name="Lipzen A."/>
            <person name="Clum A."/>
            <person name="Drula E."/>
            <person name="Henrissat B."/>
            <person name="Kohler A."/>
            <person name="Grigoriev I.V."/>
            <person name="Martin F.M."/>
            <person name="Hacquard S."/>
        </authorList>
    </citation>
    <scope>NUCLEOTIDE SEQUENCE</scope>
    <source>
        <strain evidence="4">MPI-SDFR-AT-0117</strain>
    </source>
</reference>
<dbReference type="Pfam" id="PF00106">
    <property type="entry name" value="adh_short"/>
    <property type="match status" value="1"/>
</dbReference>
<dbReference type="PANTHER" id="PTHR24320">
    <property type="entry name" value="RETINOL DEHYDROGENASE"/>
    <property type="match status" value="1"/>
</dbReference>
<gene>
    <name evidence="4" type="ORF">F5X68DRAFT_207108</name>
</gene>
<dbReference type="OrthoDB" id="191139at2759"/>
<dbReference type="SUPFAM" id="SSF51735">
    <property type="entry name" value="NAD(P)-binding Rossmann-fold domains"/>
    <property type="match status" value="1"/>
</dbReference>
<keyword evidence="3" id="KW-0560">Oxidoreductase</keyword>
<evidence type="ECO:0000313" key="5">
    <source>
        <dbReference type="Proteomes" id="UP000770015"/>
    </source>
</evidence>
<dbReference type="PRINTS" id="PR00081">
    <property type="entry name" value="GDHRDH"/>
</dbReference>
<evidence type="ECO:0000313" key="4">
    <source>
        <dbReference type="EMBL" id="KAH6687284.1"/>
    </source>
</evidence>
<accession>A0A9P8VAA0</accession>
<dbReference type="PANTHER" id="PTHR24320:SF236">
    <property type="entry name" value="SHORT-CHAIN DEHYDROGENASE-RELATED"/>
    <property type="match status" value="1"/>
</dbReference>
<dbReference type="AlphaFoldDB" id="A0A9P8VAA0"/>
<dbReference type="EMBL" id="JAGSXJ010000011">
    <property type="protein sequence ID" value="KAH6687284.1"/>
    <property type="molecule type" value="Genomic_DNA"/>
</dbReference>
<organism evidence="4 5">
    <name type="scientific">Plectosphaerella plurivora</name>
    <dbReference type="NCBI Taxonomy" id="936078"/>
    <lineage>
        <taxon>Eukaryota</taxon>
        <taxon>Fungi</taxon>
        <taxon>Dikarya</taxon>
        <taxon>Ascomycota</taxon>
        <taxon>Pezizomycotina</taxon>
        <taxon>Sordariomycetes</taxon>
        <taxon>Hypocreomycetidae</taxon>
        <taxon>Glomerellales</taxon>
        <taxon>Plectosphaerellaceae</taxon>
        <taxon>Plectosphaerella</taxon>
    </lineage>
</organism>
<evidence type="ECO:0000256" key="2">
    <source>
        <dbReference type="ARBA" id="ARBA00022857"/>
    </source>
</evidence>